<evidence type="ECO:0000256" key="1">
    <source>
        <dbReference type="ARBA" id="ARBA00004533"/>
    </source>
</evidence>
<gene>
    <name evidence="7" type="ORF">S12H4_29395</name>
</gene>
<accession>X1SVW0</accession>
<dbReference type="GO" id="GO:0016746">
    <property type="term" value="F:acyltransferase activity"/>
    <property type="evidence" value="ECO:0007669"/>
    <property type="project" value="UniProtKB-KW"/>
</dbReference>
<reference evidence="7" key="1">
    <citation type="journal article" date="2014" name="Front. Microbiol.">
        <title>High frequency of phylogenetically diverse reductive dehalogenase-homologous genes in deep subseafloor sedimentary metagenomes.</title>
        <authorList>
            <person name="Kawai M."/>
            <person name="Futagami T."/>
            <person name="Toyoda A."/>
            <person name="Takaki Y."/>
            <person name="Nishi S."/>
            <person name="Hori S."/>
            <person name="Arai W."/>
            <person name="Tsubouchi T."/>
            <person name="Morono Y."/>
            <person name="Uchiyama I."/>
            <person name="Ito T."/>
            <person name="Fujiyama A."/>
            <person name="Inagaki F."/>
            <person name="Takami H."/>
        </authorList>
    </citation>
    <scope>NUCLEOTIDE SEQUENCE</scope>
    <source>
        <strain evidence="7">Expedition CK06-06</strain>
    </source>
</reference>
<dbReference type="Pfam" id="PF03279">
    <property type="entry name" value="Lip_A_acyltrans"/>
    <property type="match status" value="1"/>
</dbReference>
<comment type="caution">
    <text evidence="7">The sequence shown here is derived from an EMBL/GenBank/DDBJ whole genome shotgun (WGS) entry which is preliminary data.</text>
</comment>
<protein>
    <recommendedName>
        <fullName evidence="8">Lipid A biosynthesis acyltransferase</fullName>
    </recommendedName>
</protein>
<comment type="subcellular location">
    <subcellularLocation>
        <location evidence="1">Cell inner membrane</location>
    </subcellularLocation>
</comment>
<keyword evidence="4" id="KW-0808">Transferase</keyword>
<dbReference type="GO" id="GO:0005886">
    <property type="term" value="C:plasma membrane"/>
    <property type="evidence" value="ECO:0007669"/>
    <property type="project" value="UniProtKB-SubCell"/>
</dbReference>
<dbReference type="InterPro" id="IPR004960">
    <property type="entry name" value="LipA_acyltrans"/>
</dbReference>
<dbReference type="GO" id="GO:1901137">
    <property type="term" value="P:carbohydrate derivative biosynthetic process"/>
    <property type="evidence" value="ECO:0007669"/>
    <property type="project" value="UniProtKB-ARBA"/>
</dbReference>
<keyword evidence="5" id="KW-0472">Membrane</keyword>
<dbReference type="PANTHER" id="PTHR30606">
    <property type="entry name" value="LIPID A BIOSYNTHESIS LAUROYL ACYLTRANSFERASE"/>
    <property type="match status" value="1"/>
</dbReference>
<keyword evidence="3" id="KW-0997">Cell inner membrane</keyword>
<proteinExistence type="predicted"/>
<evidence type="ECO:0000256" key="3">
    <source>
        <dbReference type="ARBA" id="ARBA00022519"/>
    </source>
</evidence>
<keyword evidence="2" id="KW-1003">Cell membrane</keyword>
<keyword evidence="6" id="KW-0012">Acyltransferase</keyword>
<evidence type="ECO:0000256" key="2">
    <source>
        <dbReference type="ARBA" id="ARBA00022475"/>
    </source>
</evidence>
<evidence type="ECO:0000256" key="6">
    <source>
        <dbReference type="ARBA" id="ARBA00023315"/>
    </source>
</evidence>
<evidence type="ECO:0008006" key="8">
    <source>
        <dbReference type="Google" id="ProtNLM"/>
    </source>
</evidence>
<evidence type="ECO:0000256" key="4">
    <source>
        <dbReference type="ARBA" id="ARBA00022679"/>
    </source>
</evidence>
<dbReference type="AlphaFoldDB" id="X1SVW0"/>
<dbReference type="EMBL" id="BARW01016952">
    <property type="protein sequence ID" value="GAI97088.1"/>
    <property type="molecule type" value="Genomic_DNA"/>
</dbReference>
<evidence type="ECO:0000313" key="7">
    <source>
        <dbReference type="EMBL" id="GAI97088.1"/>
    </source>
</evidence>
<feature type="non-terminal residue" evidence="7">
    <location>
        <position position="1"/>
    </location>
</feature>
<dbReference type="PANTHER" id="PTHR30606:SF10">
    <property type="entry name" value="PHOSPHATIDYLINOSITOL MANNOSIDE ACYLTRANSFERASE"/>
    <property type="match status" value="1"/>
</dbReference>
<sequence length="175" mass="20115">VTGHFGAVEFMPLALHLRHYPVSMVVSFHSEKLKQSLNNRALEGDVELIDGHGKDILKQIVSALKRGRIVVTECDEVDAWKTKGNMTIDAFGGKIRMDRTLDIICRRSRATVLGSFMLRTPKGYQLTICPLGDEQKSNGELIFTMTLKKLENFVMQFPDQWYQWKKFHKMRPEFA</sequence>
<evidence type="ECO:0000256" key="5">
    <source>
        <dbReference type="ARBA" id="ARBA00023136"/>
    </source>
</evidence>
<organism evidence="7">
    <name type="scientific">marine sediment metagenome</name>
    <dbReference type="NCBI Taxonomy" id="412755"/>
    <lineage>
        <taxon>unclassified sequences</taxon>
        <taxon>metagenomes</taxon>
        <taxon>ecological metagenomes</taxon>
    </lineage>
</organism>
<name>X1SVW0_9ZZZZ</name>
<dbReference type="GO" id="GO:0008610">
    <property type="term" value="P:lipid biosynthetic process"/>
    <property type="evidence" value="ECO:0007669"/>
    <property type="project" value="UniProtKB-ARBA"/>
</dbReference>